<dbReference type="EMBL" id="PKMF04000022">
    <property type="protein sequence ID" value="KAK7858030.1"/>
    <property type="molecule type" value="Genomic_DNA"/>
</dbReference>
<gene>
    <name evidence="2" type="ORF">CFP56_014494</name>
</gene>
<keyword evidence="3" id="KW-1185">Reference proteome</keyword>
<proteinExistence type="predicted"/>
<evidence type="ECO:0000313" key="2">
    <source>
        <dbReference type="EMBL" id="KAK7858030.1"/>
    </source>
</evidence>
<evidence type="ECO:0000313" key="3">
    <source>
        <dbReference type="Proteomes" id="UP000237347"/>
    </source>
</evidence>
<evidence type="ECO:0000256" key="1">
    <source>
        <dbReference type="SAM" id="MobiDB-lite"/>
    </source>
</evidence>
<dbReference type="Proteomes" id="UP000237347">
    <property type="component" value="Unassembled WGS sequence"/>
</dbReference>
<accession>A0AAW0M2E7</accession>
<reference evidence="2 3" key="1">
    <citation type="journal article" date="2018" name="Sci. Data">
        <title>The draft genome sequence of cork oak.</title>
        <authorList>
            <person name="Ramos A.M."/>
            <person name="Usie A."/>
            <person name="Barbosa P."/>
            <person name="Barros P.M."/>
            <person name="Capote T."/>
            <person name="Chaves I."/>
            <person name="Simoes F."/>
            <person name="Abreu I."/>
            <person name="Carrasquinho I."/>
            <person name="Faro C."/>
            <person name="Guimaraes J.B."/>
            <person name="Mendonca D."/>
            <person name="Nobrega F."/>
            <person name="Rodrigues L."/>
            <person name="Saibo N.J.M."/>
            <person name="Varela M.C."/>
            <person name="Egas C."/>
            <person name="Matos J."/>
            <person name="Miguel C.M."/>
            <person name="Oliveira M.M."/>
            <person name="Ricardo C.P."/>
            <person name="Goncalves S."/>
        </authorList>
    </citation>
    <scope>NUCLEOTIDE SEQUENCE [LARGE SCALE GENOMIC DNA]</scope>
    <source>
        <strain evidence="3">cv. HL8</strain>
    </source>
</reference>
<comment type="caution">
    <text evidence="2">The sequence shown here is derived from an EMBL/GenBank/DDBJ whole genome shotgun (WGS) entry which is preliminary data.</text>
</comment>
<name>A0AAW0M2E7_QUESU</name>
<dbReference type="AlphaFoldDB" id="A0AAW0M2E7"/>
<protein>
    <submittedName>
        <fullName evidence="2">Uncharacterized protein</fullName>
    </submittedName>
</protein>
<feature type="region of interest" description="Disordered" evidence="1">
    <location>
        <begin position="50"/>
        <end position="71"/>
    </location>
</feature>
<sequence length="103" mass="11805">MKLSNSNNRLEVANNSLGTTSFFNIFNMSEVDTKPIEPVQVALFLFGDKDEQRKSRPTSSDKERENEKELEGLSKDLANYKQALLKLDYYQKTADELSNLLKI</sequence>
<organism evidence="2 3">
    <name type="scientific">Quercus suber</name>
    <name type="common">Cork oak</name>
    <dbReference type="NCBI Taxonomy" id="58331"/>
    <lineage>
        <taxon>Eukaryota</taxon>
        <taxon>Viridiplantae</taxon>
        <taxon>Streptophyta</taxon>
        <taxon>Embryophyta</taxon>
        <taxon>Tracheophyta</taxon>
        <taxon>Spermatophyta</taxon>
        <taxon>Magnoliopsida</taxon>
        <taxon>eudicotyledons</taxon>
        <taxon>Gunneridae</taxon>
        <taxon>Pentapetalae</taxon>
        <taxon>rosids</taxon>
        <taxon>fabids</taxon>
        <taxon>Fagales</taxon>
        <taxon>Fagaceae</taxon>
        <taxon>Quercus</taxon>
    </lineage>
</organism>